<organism evidence="7 8">
    <name type="scientific">Paenibacillus flagellatus</name>
    <dbReference type="NCBI Taxonomy" id="2211139"/>
    <lineage>
        <taxon>Bacteria</taxon>
        <taxon>Bacillati</taxon>
        <taxon>Bacillota</taxon>
        <taxon>Bacilli</taxon>
        <taxon>Bacillales</taxon>
        <taxon>Paenibacillaceae</taxon>
        <taxon>Paenibacillus</taxon>
    </lineage>
</organism>
<dbReference type="RefSeq" id="WP_110842723.1">
    <property type="nucleotide sequence ID" value="NZ_QJVJ01000012.1"/>
</dbReference>
<evidence type="ECO:0000256" key="2">
    <source>
        <dbReference type="ARBA" id="ARBA00006739"/>
    </source>
</evidence>
<dbReference type="OrthoDB" id="9815923at2"/>
<dbReference type="EMBL" id="QJVJ01000012">
    <property type="protein sequence ID" value="PYI51602.1"/>
    <property type="molecule type" value="Genomic_DNA"/>
</dbReference>
<dbReference type="InterPro" id="IPR001173">
    <property type="entry name" value="Glyco_trans_2-like"/>
</dbReference>
<dbReference type="SUPFAM" id="SSF53448">
    <property type="entry name" value="Nucleotide-diphospho-sugar transferases"/>
    <property type="match status" value="2"/>
</dbReference>
<dbReference type="Pfam" id="PF00535">
    <property type="entry name" value="Glycos_transf_2"/>
    <property type="match status" value="2"/>
</dbReference>
<evidence type="ECO:0000313" key="7">
    <source>
        <dbReference type="EMBL" id="PYI51602.1"/>
    </source>
</evidence>
<evidence type="ECO:0000313" key="8">
    <source>
        <dbReference type="Proteomes" id="UP000247476"/>
    </source>
</evidence>
<evidence type="ECO:0000259" key="6">
    <source>
        <dbReference type="Pfam" id="PF00535"/>
    </source>
</evidence>
<keyword evidence="8" id="KW-1185">Reference proteome</keyword>
<dbReference type="PANTHER" id="PTHR43179">
    <property type="entry name" value="RHAMNOSYLTRANSFERASE WBBL"/>
    <property type="match status" value="1"/>
</dbReference>
<evidence type="ECO:0000256" key="3">
    <source>
        <dbReference type="ARBA" id="ARBA00022676"/>
    </source>
</evidence>
<feature type="repeat" description="TPR" evidence="5">
    <location>
        <begin position="560"/>
        <end position="593"/>
    </location>
</feature>
<dbReference type="CDD" id="cd02511">
    <property type="entry name" value="Beta4Glucosyltransferase"/>
    <property type="match status" value="1"/>
</dbReference>
<accession>A0A2V5JZ84</accession>
<feature type="domain" description="Glycosyltransferase 2-like" evidence="6">
    <location>
        <begin position="4"/>
        <end position="170"/>
    </location>
</feature>
<proteinExistence type="inferred from homology"/>
<sequence>MKTSIIIVTHNGLDLTKRCLESIRAHTPEEHEIILVDNASTDGTTAYIRTLPDVTAVFHSDNLGFAKGCNAGIGHSTGDNILFLNNDTVVTENWLGNMLRTLYSDEGIGMVGPVSNFCSGPQQVPAAYTDLDGLERFARERAKHHAGLSRRLNRLVGFCLLVKRSVLDDIGPFDERYGIGTCEDDDLCLRAVRQGYALLVALDSFVHHVGHAAFREAGIDMMGLIRENKRKAAEKWGGDIHELLLAEENGRKSITISLCMIVKNEERTLARCLESVREAVDEIVIVDTGSTDRTKEIASRFTHRVVDFEWIDDFAAARNFAFDQAAMDYILWLDADDVLLPQECAKLIGLKRSFDPTVDAVSMAYSCAVDEAGRGILNVRRIRLVRRSKNYRWHGAVHEDLTVCGTVLDSDIVITHRQEHGRTDRNLRIFEKLAERGAPLTKRDLFHYARELHTNRRYDQAVRAYLQFLDCEGISPEDRIFVCGTLADCYHHLGDCDRELDWAFRSFRYGMPRPPICCRIGYHFLNKDELQQAIFWYKLAVEAPPPANRWAIDNVPSRTWLPHMQLAHCYFRAGDYDQAYRHNQLALDFRPNDEHIRGHMKLCRERLGAQTAVDPTLA</sequence>
<keyword evidence="3" id="KW-0328">Glycosyltransferase</keyword>
<name>A0A2V5JZ84_9BACL</name>
<dbReference type="Gene3D" id="3.90.550.10">
    <property type="entry name" value="Spore Coat Polysaccharide Biosynthesis Protein SpsA, Chain A"/>
    <property type="match status" value="2"/>
</dbReference>
<dbReference type="InterPro" id="IPR029044">
    <property type="entry name" value="Nucleotide-diphossugar_trans"/>
</dbReference>
<dbReference type="InterPro" id="IPR019734">
    <property type="entry name" value="TPR_rpt"/>
</dbReference>
<dbReference type="AlphaFoldDB" id="A0A2V5JZ84"/>
<comment type="pathway">
    <text evidence="1">Cell wall biogenesis; cell wall polysaccharide biosynthesis.</text>
</comment>
<reference evidence="7 8" key="1">
    <citation type="submission" date="2018-05" db="EMBL/GenBank/DDBJ databases">
        <title>Paenibacillus flagellatus sp. nov., isolated from selenium mineral soil.</title>
        <authorList>
            <person name="Dai X."/>
        </authorList>
    </citation>
    <scope>NUCLEOTIDE SEQUENCE [LARGE SCALE GENOMIC DNA]</scope>
    <source>
        <strain evidence="7 8">DXL2</strain>
    </source>
</reference>
<evidence type="ECO:0000256" key="5">
    <source>
        <dbReference type="PROSITE-ProRule" id="PRU00339"/>
    </source>
</evidence>
<dbReference type="SUPFAM" id="SSF48452">
    <property type="entry name" value="TPR-like"/>
    <property type="match status" value="1"/>
</dbReference>
<feature type="domain" description="Glycosyltransferase 2-like" evidence="6">
    <location>
        <begin position="257"/>
        <end position="375"/>
    </location>
</feature>
<comment type="caution">
    <text evidence="7">The sequence shown here is derived from an EMBL/GenBank/DDBJ whole genome shotgun (WGS) entry which is preliminary data.</text>
</comment>
<gene>
    <name evidence="7" type="ORF">DLM86_24650</name>
</gene>
<dbReference type="SMART" id="SM00028">
    <property type="entry name" value="TPR"/>
    <property type="match status" value="2"/>
</dbReference>
<dbReference type="InterPro" id="IPR011990">
    <property type="entry name" value="TPR-like_helical_dom_sf"/>
</dbReference>
<dbReference type="CDD" id="cd04186">
    <property type="entry name" value="GT_2_like_c"/>
    <property type="match status" value="1"/>
</dbReference>
<keyword evidence="5" id="KW-0802">TPR repeat</keyword>
<dbReference type="PANTHER" id="PTHR43179:SF12">
    <property type="entry name" value="GALACTOFURANOSYLTRANSFERASE GLFT2"/>
    <property type="match status" value="1"/>
</dbReference>
<keyword evidence="4" id="KW-0808">Transferase</keyword>
<dbReference type="Proteomes" id="UP000247476">
    <property type="component" value="Unassembled WGS sequence"/>
</dbReference>
<dbReference type="GO" id="GO:0016757">
    <property type="term" value="F:glycosyltransferase activity"/>
    <property type="evidence" value="ECO:0007669"/>
    <property type="project" value="UniProtKB-KW"/>
</dbReference>
<comment type="similarity">
    <text evidence="2">Belongs to the glycosyltransferase 2 family.</text>
</comment>
<protein>
    <recommendedName>
        <fullName evidence="6">Glycosyltransferase 2-like domain-containing protein</fullName>
    </recommendedName>
</protein>
<evidence type="ECO:0000256" key="4">
    <source>
        <dbReference type="ARBA" id="ARBA00022679"/>
    </source>
</evidence>
<dbReference type="Gene3D" id="1.25.40.10">
    <property type="entry name" value="Tetratricopeptide repeat domain"/>
    <property type="match status" value="1"/>
</dbReference>
<evidence type="ECO:0000256" key="1">
    <source>
        <dbReference type="ARBA" id="ARBA00004776"/>
    </source>
</evidence>
<dbReference type="PROSITE" id="PS50005">
    <property type="entry name" value="TPR"/>
    <property type="match status" value="1"/>
</dbReference>